<sequence length="351" mass="36427">SGPHAGLPTLRPWLRIGRGAAIAMHGAGLGRGIPDPAGGRLTLAPDGRIEAAFGYEECGQGLLATLEQMLVEQLGVAVSDLRLIVGDTDLVPDSGSSTASRATSMLYQTLRAIGPAFAARLLERAGQALRRPAGELALGAGGIRLRTDPEGGSEEATEEAAGEPILSYGELARMPGEAIRCEAALHYPVTPDRRTGAHYLYTYAAVAVRVEVDLRSGRVRVLGQHHVVAAGPVANPQGYLGQIEGGSGMAHGFALGEDARMAGGVYAFSNFDGYLIPTIADLSGETVVEAIEALPPGDLYGPRGVGEIGSVALAPAIAAAIHDATGIRVSRLPVEPELLQRLDWLGKGERA</sequence>
<dbReference type="Proteomes" id="UP000621560">
    <property type="component" value="Unassembled WGS sequence"/>
</dbReference>
<dbReference type="GO" id="GO:0016491">
    <property type="term" value="F:oxidoreductase activity"/>
    <property type="evidence" value="ECO:0007669"/>
    <property type="project" value="InterPro"/>
</dbReference>
<evidence type="ECO:0000313" key="3">
    <source>
        <dbReference type="EMBL" id="MBD2848682.1"/>
    </source>
</evidence>
<reference evidence="3" key="1">
    <citation type="submission" date="2020-09" db="EMBL/GenBank/DDBJ databases">
        <title>A novel bacterium of genus Paenibacillus, isolated from South China Sea.</title>
        <authorList>
            <person name="Huang H."/>
            <person name="Mo K."/>
            <person name="Hu Y."/>
        </authorList>
    </citation>
    <scope>NUCLEOTIDE SEQUENCE</scope>
    <source>
        <strain evidence="3">IB182496</strain>
    </source>
</reference>
<proteinExistence type="predicted"/>
<name>A0A927BXH1_9BACL</name>
<keyword evidence="4" id="KW-1185">Reference proteome</keyword>
<dbReference type="Gene3D" id="3.30.365.10">
    <property type="entry name" value="Aldehyde oxidase/xanthine dehydrogenase, molybdopterin binding domain"/>
    <property type="match status" value="2"/>
</dbReference>
<feature type="region of interest" description="Disordered" evidence="1">
    <location>
        <begin position="141"/>
        <end position="161"/>
    </location>
</feature>
<dbReference type="PANTHER" id="PTHR47495:SF2">
    <property type="entry name" value="ALDEHYDE DEHYDROGENASE"/>
    <property type="match status" value="1"/>
</dbReference>
<feature type="domain" description="Aldehyde oxidase/xanthine dehydrogenase second molybdopterin binding" evidence="2">
    <location>
        <begin position="13"/>
        <end position="282"/>
    </location>
</feature>
<dbReference type="RefSeq" id="WP_190921776.1">
    <property type="nucleotide sequence ID" value="NZ_JACXIZ010000095.1"/>
</dbReference>
<dbReference type="Pfam" id="PF20256">
    <property type="entry name" value="MoCoBD_2"/>
    <property type="match status" value="1"/>
</dbReference>
<dbReference type="InterPro" id="IPR046867">
    <property type="entry name" value="AldOxase/xan_DH_MoCoBD2"/>
</dbReference>
<dbReference type="InterPro" id="IPR052516">
    <property type="entry name" value="N-heterocyclic_Hydroxylase"/>
</dbReference>
<dbReference type="AlphaFoldDB" id="A0A927BXH1"/>
<organism evidence="3 4">
    <name type="scientific">Paenibacillus sabuli</name>
    <dbReference type="NCBI Taxonomy" id="2772509"/>
    <lineage>
        <taxon>Bacteria</taxon>
        <taxon>Bacillati</taxon>
        <taxon>Bacillota</taxon>
        <taxon>Bacilli</taxon>
        <taxon>Bacillales</taxon>
        <taxon>Paenibacillaceae</taxon>
        <taxon>Paenibacillus</taxon>
    </lineage>
</organism>
<dbReference type="InterPro" id="IPR037165">
    <property type="entry name" value="AldOxase/xan_DH_Mopterin-bd_sf"/>
</dbReference>
<comment type="caution">
    <text evidence="3">The sequence shown here is derived from an EMBL/GenBank/DDBJ whole genome shotgun (WGS) entry which is preliminary data.</text>
</comment>
<feature type="non-terminal residue" evidence="3">
    <location>
        <position position="1"/>
    </location>
</feature>
<protein>
    <submittedName>
        <fullName evidence="3">Molybdopterin-dependent oxidoreductase</fullName>
    </submittedName>
</protein>
<evidence type="ECO:0000256" key="1">
    <source>
        <dbReference type="SAM" id="MobiDB-lite"/>
    </source>
</evidence>
<dbReference type="EMBL" id="JACXIZ010000095">
    <property type="protein sequence ID" value="MBD2848682.1"/>
    <property type="molecule type" value="Genomic_DNA"/>
</dbReference>
<feature type="compositionally biased region" description="Acidic residues" evidence="1">
    <location>
        <begin position="151"/>
        <end position="161"/>
    </location>
</feature>
<evidence type="ECO:0000259" key="2">
    <source>
        <dbReference type="Pfam" id="PF20256"/>
    </source>
</evidence>
<dbReference type="SUPFAM" id="SSF56003">
    <property type="entry name" value="Molybdenum cofactor-binding domain"/>
    <property type="match status" value="1"/>
</dbReference>
<accession>A0A927BXH1</accession>
<dbReference type="PANTHER" id="PTHR47495">
    <property type="entry name" value="ALDEHYDE DEHYDROGENASE"/>
    <property type="match status" value="1"/>
</dbReference>
<gene>
    <name evidence="3" type="ORF">IDH44_26225</name>
</gene>
<evidence type="ECO:0000313" key="4">
    <source>
        <dbReference type="Proteomes" id="UP000621560"/>
    </source>
</evidence>